<sequence length="69" mass="8235">MRRSMCCNILRLWNVSNIIIRKGKKKILMIEDDTWPNIFFPNIPEYRIRVMPRQIKGVMSHPQNPSTHA</sequence>
<organism evidence="1 2">
    <name type="scientific">Nezara viridula</name>
    <name type="common">Southern green stink bug</name>
    <name type="synonym">Cimex viridulus</name>
    <dbReference type="NCBI Taxonomy" id="85310"/>
    <lineage>
        <taxon>Eukaryota</taxon>
        <taxon>Metazoa</taxon>
        <taxon>Ecdysozoa</taxon>
        <taxon>Arthropoda</taxon>
        <taxon>Hexapoda</taxon>
        <taxon>Insecta</taxon>
        <taxon>Pterygota</taxon>
        <taxon>Neoptera</taxon>
        <taxon>Paraneoptera</taxon>
        <taxon>Hemiptera</taxon>
        <taxon>Heteroptera</taxon>
        <taxon>Panheteroptera</taxon>
        <taxon>Pentatomomorpha</taxon>
        <taxon>Pentatomoidea</taxon>
        <taxon>Pentatomidae</taxon>
        <taxon>Pentatominae</taxon>
        <taxon>Nezara</taxon>
    </lineage>
</organism>
<reference evidence="1" key="1">
    <citation type="submission" date="2022-01" db="EMBL/GenBank/DDBJ databases">
        <authorList>
            <person name="King R."/>
        </authorList>
    </citation>
    <scope>NUCLEOTIDE SEQUENCE</scope>
</reference>
<dbReference type="Proteomes" id="UP001152798">
    <property type="component" value="Chromosome 6"/>
</dbReference>
<protein>
    <submittedName>
        <fullName evidence="1">Uncharacterized protein</fullName>
    </submittedName>
</protein>
<proteinExistence type="predicted"/>
<evidence type="ECO:0000313" key="1">
    <source>
        <dbReference type="EMBL" id="CAH1404622.1"/>
    </source>
</evidence>
<evidence type="ECO:0000313" key="2">
    <source>
        <dbReference type="Proteomes" id="UP001152798"/>
    </source>
</evidence>
<accession>A0A9P0MW47</accession>
<keyword evidence="2" id="KW-1185">Reference proteome</keyword>
<dbReference type="AlphaFoldDB" id="A0A9P0MW47"/>
<name>A0A9P0MW47_NEZVI</name>
<dbReference type="EMBL" id="OV725082">
    <property type="protein sequence ID" value="CAH1404622.1"/>
    <property type="molecule type" value="Genomic_DNA"/>
</dbReference>
<gene>
    <name evidence="1" type="ORF">NEZAVI_LOCUS12996</name>
</gene>